<accession>A0ABQ7TSK0</accession>
<dbReference type="InterPro" id="IPR056647">
    <property type="entry name" value="DUF7745"/>
</dbReference>
<name>A0ABQ7TSK0_SOLTU</name>
<dbReference type="Proteomes" id="UP000826656">
    <property type="component" value="Unassembled WGS sequence"/>
</dbReference>
<sequence>MAPPTKLHGSKRPRSEEILEFMIVGTIPKNLWPWWTNMGSHEQRRVKEYLGHLVHLLEIDPRRDVIEALIPYWDSKNNVFRFSDFEMTPTLEEIASFMGKGSSV</sequence>
<dbReference type="Pfam" id="PF24924">
    <property type="entry name" value="DUF7745"/>
    <property type="match status" value="1"/>
</dbReference>
<feature type="domain" description="DUF7745" evidence="1">
    <location>
        <begin position="41"/>
        <end position="99"/>
    </location>
</feature>
<reference evidence="2 3" key="1">
    <citation type="journal article" date="2021" name="bioRxiv">
        <title>Chromosome-scale and haplotype-resolved genome assembly of a tetraploid potato cultivar.</title>
        <authorList>
            <person name="Sun H."/>
            <person name="Jiao W.-B."/>
            <person name="Krause K."/>
            <person name="Campoy J.A."/>
            <person name="Goel M."/>
            <person name="Folz-Donahue K."/>
            <person name="Kukat C."/>
            <person name="Huettel B."/>
            <person name="Schneeberger K."/>
        </authorList>
    </citation>
    <scope>NUCLEOTIDE SEQUENCE [LARGE SCALE GENOMIC DNA]</scope>
    <source>
        <strain evidence="2">SolTubOtavaFocal</strain>
        <tissue evidence="2">Leaves</tissue>
    </source>
</reference>
<evidence type="ECO:0000259" key="1">
    <source>
        <dbReference type="Pfam" id="PF24924"/>
    </source>
</evidence>
<gene>
    <name evidence="2" type="ORF">KY290_036401</name>
</gene>
<keyword evidence="3" id="KW-1185">Reference proteome</keyword>
<organism evidence="2 3">
    <name type="scientific">Solanum tuberosum</name>
    <name type="common">Potato</name>
    <dbReference type="NCBI Taxonomy" id="4113"/>
    <lineage>
        <taxon>Eukaryota</taxon>
        <taxon>Viridiplantae</taxon>
        <taxon>Streptophyta</taxon>
        <taxon>Embryophyta</taxon>
        <taxon>Tracheophyta</taxon>
        <taxon>Spermatophyta</taxon>
        <taxon>Magnoliopsida</taxon>
        <taxon>eudicotyledons</taxon>
        <taxon>Gunneridae</taxon>
        <taxon>Pentapetalae</taxon>
        <taxon>asterids</taxon>
        <taxon>lamiids</taxon>
        <taxon>Solanales</taxon>
        <taxon>Solanaceae</taxon>
        <taxon>Solanoideae</taxon>
        <taxon>Solaneae</taxon>
        <taxon>Solanum</taxon>
    </lineage>
</organism>
<evidence type="ECO:0000313" key="2">
    <source>
        <dbReference type="EMBL" id="KAH0737696.1"/>
    </source>
</evidence>
<comment type="caution">
    <text evidence="2">The sequence shown here is derived from an EMBL/GenBank/DDBJ whole genome shotgun (WGS) entry which is preliminary data.</text>
</comment>
<proteinExistence type="predicted"/>
<dbReference type="EMBL" id="JAIVGD010000028">
    <property type="protein sequence ID" value="KAH0737696.1"/>
    <property type="molecule type" value="Genomic_DNA"/>
</dbReference>
<evidence type="ECO:0000313" key="3">
    <source>
        <dbReference type="Proteomes" id="UP000826656"/>
    </source>
</evidence>
<protein>
    <recommendedName>
        <fullName evidence="1">DUF7745 domain-containing protein</fullName>
    </recommendedName>
</protein>